<dbReference type="Pfam" id="PF13672">
    <property type="entry name" value="PP2C_2"/>
    <property type="match status" value="1"/>
</dbReference>
<dbReference type="Gene3D" id="3.60.40.10">
    <property type="entry name" value="PPM-type phosphatase domain"/>
    <property type="match status" value="1"/>
</dbReference>
<keyword evidence="2" id="KW-0812">Transmembrane</keyword>
<reference evidence="4 5" key="1">
    <citation type="submission" date="2016-10" db="EMBL/GenBank/DDBJ databases">
        <title>Comparative genomics uncovers the prolific and rare metabolic potential of the cyanobacterial genus Moorea.</title>
        <authorList>
            <person name="Leao T."/>
            <person name="Castelao G."/>
            <person name="Korobeynikov A."/>
            <person name="Monroe E.A."/>
            <person name="Podell S."/>
            <person name="Glukhov E."/>
            <person name="Allen E."/>
            <person name="Gerwick W.H."/>
            <person name="Gerwick L."/>
        </authorList>
    </citation>
    <scope>NUCLEOTIDE SEQUENCE [LARGE SCALE GENOMIC DNA]</scope>
    <source>
        <strain evidence="4 5">PNG5-198</strain>
    </source>
</reference>
<dbReference type="Proteomes" id="UP000186657">
    <property type="component" value="Unassembled WGS sequence"/>
</dbReference>
<evidence type="ECO:0000256" key="1">
    <source>
        <dbReference type="SAM" id="MobiDB-lite"/>
    </source>
</evidence>
<dbReference type="SUPFAM" id="SSF81606">
    <property type="entry name" value="PP2C-like"/>
    <property type="match status" value="1"/>
</dbReference>
<evidence type="ECO:0000256" key="2">
    <source>
        <dbReference type="SAM" id="Phobius"/>
    </source>
</evidence>
<feature type="transmembrane region" description="Helical" evidence="2">
    <location>
        <begin position="607"/>
        <end position="636"/>
    </location>
</feature>
<feature type="region of interest" description="Disordered" evidence="1">
    <location>
        <begin position="645"/>
        <end position="668"/>
    </location>
</feature>
<dbReference type="PROSITE" id="PS51746">
    <property type="entry name" value="PPM_2"/>
    <property type="match status" value="1"/>
</dbReference>
<organism evidence="4 5">
    <name type="scientific">Moorena bouillonii PNG</name>
    <dbReference type="NCBI Taxonomy" id="568701"/>
    <lineage>
        <taxon>Bacteria</taxon>
        <taxon>Bacillati</taxon>
        <taxon>Cyanobacteriota</taxon>
        <taxon>Cyanophyceae</taxon>
        <taxon>Coleofasciculales</taxon>
        <taxon>Coleofasciculaceae</taxon>
        <taxon>Moorena</taxon>
    </lineage>
</organism>
<proteinExistence type="predicted"/>
<dbReference type="InterPro" id="IPR001932">
    <property type="entry name" value="PPM-type_phosphatase-like_dom"/>
</dbReference>
<dbReference type="InterPro" id="IPR036457">
    <property type="entry name" value="PPM-type-like_dom_sf"/>
</dbReference>
<dbReference type="AlphaFoldDB" id="A0A1U7N2J1"/>
<dbReference type="SMART" id="SM00331">
    <property type="entry name" value="PP2C_SIG"/>
    <property type="match status" value="1"/>
</dbReference>
<keyword evidence="2" id="KW-0472">Membrane</keyword>
<accession>A0A1U7N2J1</accession>
<evidence type="ECO:0000313" key="5">
    <source>
        <dbReference type="Proteomes" id="UP000186657"/>
    </source>
</evidence>
<dbReference type="EMBL" id="MKZS01000001">
    <property type="protein sequence ID" value="OLT60170.1"/>
    <property type="molecule type" value="Genomic_DNA"/>
</dbReference>
<keyword evidence="2" id="KW-1133">Transmembrane helix</keyword>
<protein>
    <submittedName>
        <fullName evidence="4">Serine/threonine protein phosphatase</fullName>
    </submittedName>
</protein>
<name>A0A1U7N2J1_9CYAN</name>
<dbReference type="SMART" id="SM00332">
    <property type="entry name" value="PP2Cc"/>
    <property type="match status" value="1"/>
</dbReference>
<feature type="domain" description="PPM-type phosphatase" evidence="3">
    <location>
        <begin position="287"/>
        <end position="550"/>
    </location>
</feature>
<dbReference type="RefSeq" id="WP_075900174.1">
    <property type="nucleotide sequence ID" value="NZ_MKZS01000001.1"/>
</dbReference>
<keyword evidence="5" id="KW-1185">Reference proteome</keyword>
<gene>
    <name evidence="4" type="ORF">BJP37_15200</name>
</gene>
<evidence type="ECO:0000259" key="3">
    <source>
        <dbReference type="PROSITE" id="PS51746"/>
    </source>
</evidence>
<sequence>MDRYLWAVGSAAVELPVGEQVADRYQVVAPQIWQDMQPELPPDFPEQLNGHILPYLRLYPHCLHVPEVYGICQLPQQRNFLSTPGQDVVILLENAPIDANGNLYPSMESMWTSATAVRQVYWLWQIWELWIPLSELGVASSLLVPTNLRVQGWRLRLRELYQDTMADRSISPVVPSNGLEDRGFDTGFDTLVSPDSPGEPNSVSEPSVDASIKQLGECWEAWCRKASVSVADPLQAIAQHLQTEHPSLSAIASQLNHLLLEQAAHQPLRLQIAGITATGSSHSHNEDSCYPTKADLIKDPEQSQDPLIPHLSIICDGIGGHEGGEIASQLALQSIKLQVRALLAELNEDPELMTPELVTENLSAIIRVANNMISSRNDQQERESRRRMATTLTLALQLPQMVNTPEGKTNGHEIYIASVGDSRAYWLTPDYCQQLTVDDDVATREVRLGRSLYRQALQRSDAQALTQALGTKEAELLRPTVQRFIVEEDGLLLLCSDGLSNNNLIEKFGRDLPQKVNSHRISVESAAESLIELGFKHNGQDDISVVLTYCAVSPQYPTVLNLGDISSSKELQVVNLEQQTALTPSLPAEITTTNDKKPETTRSYRDWIRALFGLLGVVGILVGAGAILLATQWVLAPEGFQKMRDRFFPSPDPNLPESSPTDQELPDN</sequence>
<evidence type="ECO:0000313" key="4">
    <source>
        <dbReference type="EMBL" id="OLT60170.1"/>
    </source>
</evidence>
<comment type="caution">
    <text evidence="4">The sequence shown here is derived from an EMBL/GenBank/DDBJ whole genome shotgun (WGS) entry which is preliminary data.</text>
</comment>
<dbReference type="CDD" id="cd00143">
    <property type="entry name" value="PP2Cc"/>
    <property type="match status" value="1"/>
</dbReference>